<feature type="transmembrane region" description="Helical" evidence="1">
    <location>
        <begin position="34"/>
        <end position="58"/>
    </location>
</feature>
<evidence type="ECO:0000313" key="3">
    <source>
        <dbReference type="Proteomes" id="UP000253919"/>
    </source>
</evidence>
<gene>
    <name evidence="2" type="ORF">AHMF7616_00194</name>
</gene>
<proteinExistence type="predicted"/>
<evidence type="ECO:0000313" key="2">
    <source>
        <dbReference type="EMBL" id="RDC61614.1"/>
    </source>
</evidence>
<dbReference type="Proteomes" id="UP000253919">
    <property type="component" value="Unassembled WGS sequence"/>
</dbReference>
<keyword evidence="1" id="KW-0472">Membrane</keyword>
<dbReference type="EMBL" id="QASA01000001">
    <property type="protein sequence ID" value="RDC61614.1"/>
    <property type="molecule type" value="Genomic_DNA"/>
</dbReference>
<comment type="caution">
    <text evidence="2">The sequence shown here is derived from an EMBL/GenBank/DDBJ whole genome shotgun (WGS) entry which is preliminary data.</text>
</comment>
<name>A0A369QA96_9BACT</name>
<evidence type="ECO:0000256" key="1">
    <source>
        <dbReference type="SAM" id="Phobius"/>
    </source>
</evidence>
<keyword evidence="3" id="KW-1185">Reference proteome</keyword>
<keyword evidence="1" id="KW-1133">Transmembrane helix</keyword>
<keyword evidence="1" id="KW-0812">Transmembrane</keyword>
<dbReference type="AlphaFoldDB" id="A0A369QA96"/>
<organism evidence="2 3">
    <name type="scientific">Adhaeribacter pallidiroseus</name>
    <dbReference type="NCBI Taxonomy" id="2072847"/>
    <lineage>
        <taxon>Bacteria</taxon>
        <taxon>Pseudomonadati</taxon>
        <taxon>Bacteroidota</taxon>
        <taxon>Cytophagia</taxon>
        <taxon>Cytophagales</taxon>
        <taxon>Hymenobacteraceae</taxon>
        <taxon>Adhaeribacter</taxon>
    </lineage>
</organism>
<dbReference type="RefSeq" id="WP_115371181.1">
    <property type="nucleotide sequence ID" value="NZ_QASA01000001.1"/>
</dbReference>
<accession>A0A369QA96</accession>
<sequence length="228" mass="25398">MKERKFKILAGLLSILLLFSLIIKLVNVPGGMILSGLVLGSFVLIAILLGSLIVAALLRLVFKKFSILTLYSVTTSIGFLLLHYNLYSPTLRIIVPPGFTGEVNLILSNVDDNILEVDSNGIGYVNQWTFDKIYTKPIVFESSGKNITERCVGFNPSTFWSKGKTCCLQGNQINTLSFEVVPIGKIGQKQYYSKDLTKLVDTSLVLATLHDRYTKIQTQPYEVELNKK</sequence>
<reference evidence="2 3" key="1">
    <citation type="submission" date="2018-04" db="EMBL/GenBank/DDBJ databases">
        <title>Adhaeribacter sp. HMF7616 genome sequencing and assembly.</title>
        <authorList>
            <person name="Kang H."/>
            <person name="Kang J."/>
            <person name="Cha I."/>
            <person name="Kim H."/>
            <person name="Joh K."/>
        </authorList>
    </citation>
    <scope>NUCLEOTIDE SEQUENCE [LARGE SCALE GENOMIC DNA]</scope>
    <source>
        <strain evidence="2 3">HMF7616</strain>
    </source>
</reference>
<dbReference type="OrthoDB" id="1261786at2"/>
<protein>
    <submittedName>
        <fullName evidence="2">Uncharacterized protein</fullName>
    </submittedName>
</protein>
<feature type="transmembrane region" description="Helical" evidence="1">
    <location>
        <begin position="65"/>
        <end position="87"/>
    </location>
</feature>